<dbReference type="Gene3D" id="3.40.640.10">
    <property type="entry name" value="Type I PLP-dependent aspartate aminotransferase-like (Major domain)"/>
    <property type="match status" value="1"/>
</dbReference>
<evidence type="ECO:0000256" key="5">
    <source>
        <dbReference type="ARBA" id="ARBA00022679"/>
    </source>
</evidence>
<dbReference type="Gene3D" id="3.90.1150.10">
    <property type="entry name" value="Aspartate Aminotransferase, domain 1"/>
    <property type="match status" value="1"/>
</dbReference>
<dbReference type="PANTHER" id="PTHR42790:SF19">
    <property type="entry name" value="KYNURENINE_ALPHA-AMINOADIPATE AMINOTRANSFERASE, MITOCHONDRIAL"/>
    <property type="match status" value="1"/>
</dbReference>
<gene>
    <name evidence="8" type="ORF">BBD42_00610</name>
</gene>
<name>A0A1B2DBQ1_9BACL</name>
<dbReference type="GO" id="GO:0030170">
    <property type="term" value="F:pyridoxal phosphate binding"/>
    <property type="evidence" value="ECO:0007669"/>
    <property type="project" value="InterPro"/>
</dbReference>
<feature type="domain" description="Aminotransferase class I/classII large" evidence="7">
    <location>
        <begin position="30"/>
        <end position="373"/>
    </location>
</feature>
<organism evidence="8">
    <name type="scientific">Paenibacillus sp. BIHB 4019</name>
    <dbReference type="NCBI Taxonomy" id="1870819"/>
    <lineage>
        <taxon>Bacteria</taxon>
        <taxon>Bacillati</taxon>
        <taxon>Bacillota</taxon>
        <taxon>Bacilli</taxon>
        <taxon>Bacillales</taxon>
        <taxon>Paenibacillaceae</taxon>
        <taxon>Paenibacillus</taxon>
    </lineage>
</organism>
<protein>
    <submittedName>
        <fullName evidence="8">Aminotransferase</fullName>
    </submittedName>
</protein>
<dbReference type="InterPro" id="IPR050859">
    <property type="entry name" value="Class-I_PLP-dep_aminotransf"/>
</dbReference>
<dbReference type="InterPro" id="IPR015421">
    <property type="entry name" value="PyrdxlP-dep_Trfase_major"/>
</dbReference>
<dbReference type="Pfam" id="PF00155">
    <property type="entry name" value="Aminotran_1_2"/>
    <property type="match status" value="1"/>
</dbReference>
<evidence type="ECO:0000313" key="8">
    <source>
        <dbReference type="EMBL" id="ANY65143.1"/>
    </source>
</evidence>
<dbReference type="InterPro" id="IPR015422">
    <property type="entry name" value="PyrdxlP-dep_Trfase_small"/>
</dbReference>
<comment type="subunit">
    <text evidence="3">Homodimer.</text>
</comment>
<dbReference type="InterPro" id="IPR015424">
    <property type="entry name" value="PyrdxlP-dep_Trfase"/>
</dbReference>
<evidence type="ECO:0000256" key="1">
    <source>
        <dbReference type="ARBA" id="ARBA00001933"/>
    </source>
</evidence>
<dbReference type="InterPro" id="IPR004839">
    <property type="entry name" value="Aminotransferase_I/II_large"/>
</dbReference>
<dbReference type="FunFam" id="3.40.640.10:FF:000053">
    <property type="entry name" value="Aminotransferase, class I"/>
    <property type="match status" value="1"/>
</dbReference>
<evidence type="ECO:0000259" key="7">
    <source>
        <dbReference type="Pfam" id="PF00155"/>
    </source>
</evidence>
<comment type="similarity">
    <text evidence="2">Belongs to the class-I pyridoxal-phosphate-dependent aminotransferase family.</text>
</comment>
<comment type="cofactor">
    <cofactor evidence="1">
        <name>pyridoxal 5'-phosphate</name>
        <dbReference type="ChEBI" id="CHEBI:597326"/>
    </cofactor>
</comment>
<dbReference type="GO" id="GO:1901605">
    <property type="term" value="P:alpha-amino acid metabolic process"/>
    <property type="evidence" value="ECO:0007669"/>
    <property type="project" value="TreeGrafter"/>
</dbReference>
<dbReference type="PANTHER" id="PTHR42790">
    <property type="entry name" value="AMINOTRANSFERASE"/>
    <property type="match status" value="1"/>
</dbReference>
<accession>A0A1B2DBQ1</accession>
<keyword evidence="6" id="KW-0663">Pyridoxal phosphate</keyword>
<dbReference type="RefSeq" id="WP_099516569.1">
    <property type="nucleotide sequence ID" value="NZ_CP016808.1"/>
</dbReference>
<dbReference type="SUPFAM" id="SSF53383">
    <property type="entry name" value="PLP-dependent transferases"/>
    <property type="match status" value="1"/>
</dbReference>
<evidence type="ECO:0000256" key="6">
    <source>
        <dbReference type="ARBA" id="ARBA00022898"/>
    </source>
</evidence>
<proteinExistence type="inferred from homology"/>
<evidence type="ECO:0000256" key="2">
    <source>
        <dbReference type="ARBA" id="ARBA00007441"/>
    </source>
</evidence>
<dbReference type="GO" id="GO:0008483">
    <property type="term" value="F:transaminase activity"/>
    <property type="evidence" value="ECO:0007669"/>
    <property type="project" value="UniProtKB-KW"/>
</dbReference>
<dbReference type="EMBL" id="CP016808">
    <property type="protein sequence ID" value="ANY65143.1"/>
    <property type="molecule type" value="Genomic_DNA"/>
</dbReference>
<reference evidence="8" key="1">
    <citation type="submission" date="2016-08" db="EMBL/GenBank/DDBJ databases">
        <title>Complete Genome Seqeunce of Paenibacillus sp. BIHB 4019 from tea rhizoplane.</title>
        <authorList>
            <person name="Thakur R."/>
            <person name="Swarnkar M.K."/>
            <person name="Gulati A."/>
        </authorList>
    </citation>
    <scope>NUCLEOTIDE SEQUENCE [LARGE SCALE GENOMIC DNA]</scope>
    <source>
        <strain evidence="8">BIHB4019</strain>
    </source>
</reference>
<evidence type="ECO:0000256" key="4">
    <source>
        <dbReference type="ARBA" id="ARBA00022576"/>
    </source>
</evidence>
<keyword evidence="5 8" id="KW-0808">Transferase</keyword>
<dbReference type="CDD" id="cd00609">
    <property type="entry name" value="AAT_like"/>
    <property type="match status" value="1"/>
</dbReference>
<keyword evidence="4 8" id="KW-0032">Aminotransferase</keyword>
<evidence type="ECO:0000256" key="3">
    <source>
        <dbReference type="ARBA" id="ARBA00011738"/>
    </source>
</evidence>
<sequence length="399" mass="44091">MDYRFSSRVTALKSSVVRDILKLTQGKDMISFAGGLPAEELFPVKAIREAADRVFTKGASALQYGLTEGFMPLREQLCERMGHKGMNVRPDEMLLTTGSQQAISLIVEVLTEPGDTILVERPTYLACLQVFEMNGLNVIAADSDEHGIVAEDAERLIREHRPKLVYAVPTFGNPTGRVWSTERRQQLLALCSSYGVPILEDDPYGEIKYDVNAVYPTLFALDQQAGRSGSVIYTSTFSKTVAPGLRTGWAMGPAEVIAMMAKAKQAADLHSSAIDQQIVSELLDSFPLDEHIKVISASYGERMREMQGLLVQQHIEGLRWIEPKGGMFLWVELPEGLDAEALLRASVKKGVAFVPGSSFYAYDPQRNTARLNFTYNIGAKTALGVERFAEAIREFTARS</sequence>
<dbReference type="AlphaFoldDB" id="A0A1B2DBQ1"/>